<evidence type="ECO:0000313" key="2">
    <source>
        <dbReference type="Proteomes" id="UP001549047"/>
    </source>
</evidence>
<proteinExistence type="predicted"/>
<organism evidence="1 2">
    <name type="scientific">Rhizobium aquaticum</name>
    <dbReference type="NCBI Taxonomy" id="1549636"/>
    <lineage>
        <taxon>Bacteria</taxon>
        <taxon>Pseudomonadati</taxon>
        <taxon>Pseudomonadota</taxon>
        <taxon>Alphaproteobacteria</taxon>
        <taxon>Hyphomicrobiales</taxon>
        <taxon>Rhizobiaceae</taxon>
        <taxon>Rhizobium/Agrobacterium group</taxon>
        <taxon>Rhizobium</taxon>
    </lineage>
</organism>
<sequence length="239" mass="27032">MFWNKFDAAEPDPEAEKLIADYARQYCLRNGVEENDSEKIREIAARDIGAYKAGMLPNFDQALSVNAFKPNEFNPTESENKSLDVLLNWLLRANIDWRGRSDNFKALINARFNSIGTTKVDVQGNTMYLDACVEVLGNRVAVEFEVSNNLENGFATLRAATKRRRYADYGVMIVPWLPRSSGMAHARMALNSLDEAADETDQTRNGTIYRVSIIRERPASGFCQGRETEVIGLAWLRRP</sequence>
<dbReference type="EMBL" id="JBEPMB010000004">
    <property type="protein sequence ID" value="MET3614763.1"/>
    <property type="molecule type" value="Genomic_DNA"/>
</dbReference>
<evidence type="ECO:0000313" key="1">
    <source>
        <dbReference type="EMBL" id="MET3614763.1"/>
    </source>
</evidence>
<protein>
    <submittedName>
        <fullName evidence="1">Uncharacterized protein</fullName>
    </submittedName>
</protein>
<reference evidence="1 2" key="1">
    <citation type="submission" date="2024-06" db="EMBL/GenBank/DDBJ databases">
        <title>Genomic Encyclopedia of Type Strains, Phase IV (KMG-IV): sequencing the most valuable type-strain genomes for metagenomic binning, comparative biology and taxonomic classification.</title>
        <authorList>
            <person name="Goeker M."/>
        </authorList>
    </citation>
    <scope>NUCLEOTIDE SEQUENCE [LARGE SCALE GENOMIC DNA]</scope>
    <source>
        <strain evidence="1 2">DSM 29780</strain>
    </source>
</reference>
<keyword evidence="2" id="KW-1185">Reference proteome</keyword>
<accession>A0ABV2J2B8</accession>
<gene>
    <name evidence="1" type="ORF">ABID16_003100</name>
</gene>
<comment type="caution">
    <text evidence="1">The sequence shown here is derived from an EMBL/GenBank/DDBJ whole genome shotgun (WGS) entry which is preliminary data.</text>
</comment>
<dbReference type="RefSeq" id="WP_354557237.1">
    <property type="nucleotide sequence ID" value="NZ_JBEPMB010000004.1"/>
</dbReference>
<dbReference type="Proteomes" id="UP001549047">
    <property type="component" value="Unassembled WGS sequence"/>
</dbReference>
<name>A0ABV2J2B8_9HYPH</name>